<dbReference type="InterPro" id="IPR027417">
    <property type="entry name" value="P-loop_NTPase"/>
</dbReference>
<dbReference type="GO" id="GO:0016020">
    <property type="term" value="C:membrane"/>
    <property type="evidence" value="ECO:0007669"/>
    <property type="project" value="UniProtKB-SubCell"/>
</dbReference>
<dbReference type="PANTHER" id="PTHR12812:SF0">
    <property type="entry name" value="HEPARAN-SULFATE 6-O-SULFOTRANSFERASE"/>
    <property type="match status" value="1"/>
</dbReference>
<evidence type="ECO:0000256" key="8">
    <source>
        <dbReference type="RuleBase" id="RU364122"/>
    </source>
</evidence>
<comment type="subcellular location">
    <subcellularLocation>
        <location evidence="1">Membrane</location>
        <topology evidence="1">Single-pass membrane protein</topology>
    </subcellularLocation>
    <subcellularLocation>
        <location evidence="8">Membrane</location>
        <topology evidence="8">Single-pass type II membrane protein</topology>
    </subcellularLocation>
</comment>
<gene>
    <name evidence="9" type="ORF">BIW11_00038</name>
</gene>
<evidence type="ECO:0000256" key="1">
    <source>
        <dbReference type="ARBA" id="ARBA00004167"/>
    </source>
</evidence>
<dbReference type="Proteomes" id="UP000192247">
    <property type="component" value="Unassembled WGS sequence"/>
</dbReference>
<dbReference type="PANTHER" id="PTHR12812">
    <property type="entry name" value="HEPARAN SULFATE 6-O-SULFOTRANSFERASE 3"/>
    <property type="match status" value="1"/>
</dbReference>
<dbReference type="InParanoid" id="A0A1V9Y3A7"/>
<keyword evidence="10" id="KW-1185">Reference proteome</keyword>
<dbReference type="GO" id="GO:0017095">
    <property type="term" value="F:heparan sulfate 6-sulfotransferase activity"/>
    <property type="evidence" value="ECO:0007669"/>
    <property type="project" value="TreeGrafter"/>
</dbReference>
<dbReference type="EMBL" id="MNPL01000238">
    <property type="protein sequence ID" value="OQR80200.1"/>
    <property type="molecule type" value="Genomic_DNA"/>
</dbReference>
<keyword evidence="3 8" id="KW-0808">Transferase</keyword>
<dbReference type="InterPro" id="IPR005331">
    <property type="entry name" value="Sulfotransferase"/>
</dbReference>
<dbReference type="InterPro" id="IPR010635">
    <property type="entry name" value="Heparan_SO4-6-sulfoTrfase"/>
</dbReference>
<comment type="catalytic activity">
    <reaction evidence="8">
        <text>alpha-D-glucosaminyl-[heparan sulfate](n) + 3'-phosphoadenylyl sulfate = 6-sulfo-alpha-D-glucosaminyl-[heparan sulfate](n) + adenosine 3',5'-bisphosphate + H(+)</text>
        <dbReference type="Rhea" id="RHEA:56604"/>
        <dbReference type="Rhea" id="RHEA-COMP:9830"/>
        <dbReference type="Rhea" id="RHEA-COMP:14621"/>
        <dbReference type="ChEBI" id="CHEBI:15378"/>
        <dbReference type="ChEBI" id="CHEBI:58339"/>
        <dbReference type="ChEBI" id="CHEBI:58343"/>
        <dbReference type="ChEBI" id="CHEBI:58388"/>
        <dbReference type="ChEBI" id="CHEBI:140604"/>
    </reaction>
</comment>
<keyword evidence="4" id="KW-0812">Transmembrane</keyword>
<evidence type="ECO:0000256" key="5">
    <source>
        <dbReference type="ARBA" id="ARBA00022989"/>
    </source>
</evidence>
<keyword evidence="6 8" id="KW-0472">Membrane</keyword>
<evidence type="ECO:0000256" key="6">
    <source>
        <dbReference type="ARBA" id="ARBA00023136"/>
    </source>
</evidence>
<evidence type="ECO:0000256" key="3">
    <source>
        <dbReference type="ARBA" id="ARBA00022679"/>
    </source>
</evidence>
<proteinExistence type="inferred from homology"/>
<name>A0A1V9Y3A7_9ACAR</name>
<protein>
    <recommendedName>
        <fullName evidence="8">Heparan-sulfate 6-O-sulfotransferase</fullName>
        <ecNumber evidence="8">2.8.2.-</ecNumber>
    </recommendedName>
</protein>
<keyword evidence="8" id="KW-0735">Signal-anchor</keyword>
<accession>A0A1V9Y3A7</accession>
<keyword evidence="5" id="KW-1133">Transmembrane helix</keyword>
<dbReference type="Gene3D" id="3.40.50.300">
    <property type="entry name" value="P-loop containing nucleotide triphosphate hydrolases"/>
    <property type="match status" value="1"/>
</dbReference>
<sequence length="156" mass="18135">MDVTFAEFVSCRNNLAINRMTRMLADLSLVACYNESAMPRAQRDALLLASAKSNLRKMAFFALCEFQKISQYLFERTFGLRFKQAFVQYNYTRSSLAIAEVSSADLELIDQLNQLDMQLYAFAKDLLMERFERAKSHDPDFEQNFNRVMNNEVAHD</sequence>
<comment type="similarity">
    <text evidence="2 8">Belongs to the sulfotransferase 6 family.</text>
</comment>
<dbReference type="EC" id="2.8.2.-" evidence="8"/>
<evidence type="ECO:0000313" key="9">
    <source>
        <dbReference type="EMBL" id="OQR80200.1"/>
    </source>
</evidence>
<dbReference type="OrthoDB" id="406981at2759"/>
<organism evidence="9 10">
    <name type="scientific">Tropilaelaps mercedesae</name>
    <dbReference type="NCBI Taxonomy" id="418985"/>
    <lineage>
        <taxon>Eukaryota</taxon>
        <taxon>Metazoa</taxon>
        <taxon>Ecdysozoa</taxon>
        <taxon>Arthropoda</taxon>
        <taxon>Chelicerata</taxon>
        <taxon>Arachnida</taxon>
        <taxon>Acari</taxon>
        <taxon>Parasitiformes</taxon>
        <taxon>Mesostigmata</taxon>
        <taxon>Gamasina</taxon>
        <taxon>Dermanyssoidea</taxon>
        <taxon>Laelapidae</taxon>
        <taxon>Tropilaelaps</taxon>
    </lineage>
</organism>
<evidence type="ECO:0000256" key="7">
    <source>
        <dbReference type="ARBA" id="ARBA00023180"/>
    </source>
</evidence>
<evidence type="ECO:0000256" key="2">
    <source>
        <dbReference type="ARBA" id="ARBA00010109"/>
    </source>
</evidence>
<dbReference type="STRING" id="418985.A0A1V9Y3A7"/>
<dbReference type="Pfam" id="PF03567">
    <property type="entry name" value="Sulfotransfer_2"/>
    <property type="match status" value="1"/>
</dbReference>
<evidence type="ECO:0000313" key="10">
    <source>
        <dbReference type="Proteomes" id="UP000192247"/>
    </source>
</evidence>
<comment type="caution">
    <text evidence="9">The sequence shown here is derived from an EMBL/GenBank/DDBJ whole genome shotgun (WGS) entry which is preliminary data.</text>
</comment>
<comment type="function">
    <text evidence="8">6-O-sulfation enzyme which catalyzes the transfer of sulfate from 3'-phosphoadenosine 5'-phosphosulfate (PAPS) to position 6 of the N-sulfoglucosamine residue (GlcNS) of heparan sulfate.</text>
</comment>
<keyword evidence="7" id="KW-0325">Glycoprotein</keyword>
<reference evidence="9 10" key="1">
    <citation type="journal article" date="2017" name="Gigascience">
        <title>Draft genome of the honey bee ectoparasitic mite, Tropilaelaps mercedesae, is shaped by the parasitic life history.</title>
        <authorList>
            <person name="Dong X."/>
            <person name="Armstrong S.D."/>
            <person name="Xia D."/>
            <person name="Makepeace B.L."/>
            <person name="Darby A.C."/>
            <person name="Kadowaki T."/>
        </authorList>
    </citation>
    <scope>NUCLEOTIDE SEQUENCE [LARGE SCALE GENOMIC DNA]</scope>
    <source>
        <strain evidence="9">Wuxi-XJTLU</strain>
    </source>
</reference>
<evidence type="ECO:0000256" key="4">
    <source>
        <dbReference type="ARBA" id="ARBA00022692"/>
    </source>
</evidence>
<dbReference type="AlphaFoldDB" id="A0A1V9Y3A7"/>